<proteinExistence type="predicted"/>
<evidence type="ECO:0000313" key="1">
    <source>
        <dbReference type="EMBL" id="MFB6489831.1"/>
    </source>
</evidence>
<accession>A0ACC6UYQ2</accession>
<sequence>MSFLLENARSFLRAARRDLGEGEYNLALFHAEQALQLCAKYRLYLAYGDYPKTHRLKELLDALGHHYDPLVVDLLEEAYIGARYLPMRYSEASAERALGEVERLMREMGCLS</sequence>
<protein>
    <submittedName>
        <fullName evidence="1">HEPN domain-containing protein</fullName>
    </submittedName>
</protein>
<evidence type="ECO:0000313" key="2">
    <source>
        <dbReference type="Proteomes" id="UP000033636"/>
    </source>
</evidence>
<comment type="caution">
    <text evidence="1">The sequence shown here is derived from an EMBL/GenBank/DDBJ whole genome shotgun (WGS) entry which is preliminary data.</text>
</comment>
<dbReference type="Proteomes" id="UP000033636">
    <property type="component" value="Unassembled WGS sequence"/>
</dbReference>
<dbReference type="EMBL" id="JZWT02000002">
    <property type="protein sequence ID" value="MFB6489831.1"/>
    <property type="molecule type" value="Genomic_DNA"/>
</dbReference>
<organism evidence="1 2">
    <name type="scientific">Thermoproteus sp. AZ2</name>
    <dbReference type="NCBI Taxonomy" id="1609232"/>
    <lineage>
        <taxon>Archaea</taxon>
        <taxon>Thermoproteota</taxon>
        <taxon>Thermoprotei</taxon>
        <taxon>Thermoproteales</taxon>
        <taxon>Thermoproteaceae</taxon>
        <taxon>Thermoproteus</taxon>
    </lineage>
</organism>
<gene>
    <name evidence="1" type="ORF">TU35_001055</name>
</gene>
<name>A0ACC6UYQ2_9CREN</name>
<reference evidence="1" key="1">
    <citation type="submission" date="2024-07" db="EMBL/GenBank/DDBJ databases">
        <title>Metagenome and Metagenome-Assembled Genomes of Archaea from a hot spring from the geothermal field of Los Azufres, Mexico.</title>
        <authorList>
            <person name="Marin-Paredes R."/>
            <person name="Martinez-Romero E."/>
            <person name="Servin-Garciduenas L.E."/>
        </authorList>
    </citation>
    <scope>NUCLEOTIDE SEQUENCE</scope>
</reference>